<accession>A0AAV9UPE8</accession>
<reference evidence="1 2" key="1">
    <citation type="submission" date="2019-10" db="EMBL/GenBank/DDBJ databases">
        <authorList>
            <person name="Palmer J.M."/>
        </authorList>
    </citation>
    <scope>NUCLEOTIDE SEQUENCE [LARGE SCALE GENOMIC DNA]</scope>
    <source>
        <strain evidence="1 2">TWF730</strain>
    </source>
</reference>
<sequence length="200" mass="22524">MIICYDEAQAGKQQVVISEREDLRFWRAIAKDEGDLINQYINQLQMLPRSVGYRAGPEDWDIVDEGVIVTDFGANIYQEAQDANAMDIISPPSVTEEEVTNDWQNVMNGMDRVYSEESWRAYGFDPDDLEIHPWPLRYGNDPMAIDEEIVEANEVDSQAGQTETVGGSQYSATESQAASDYGLPLLTDILSRQGSRFSQI</sequence>
<dbReference type="EMBL" id="JAVHNS010000008">
    <property type="protein sequence ID" value="KAK6346175.1"/>
    <property type="molecule type" value="Genomic_DNA"/>
</dbReference>
<dbReference type="Proteomes" id="UP001373714">
    <property type="component" value="Unassembled WGS sequence"/>
</dbReference>
<evidence type="ECO:0000313" key="1">
    <source>
        <dbReference type="EMBL" id="KAK6346175.1"/>
    </source>
</evidence>
<evidence type="ECO:0000313" key="2">
    <source>
        <dbReference type="Proteomes" id="UP001373714"/>
    </source>
</evidence>
<comment type="caution">
    <text evidence="1">The sequence shown here is derived from an EMBL/GenBank/DDBJ whole genome shotgun (WGS) entry which is preliminary data.</text>
</comment>
<keyword evidence="2" id="KW-1185">Reference proteome</keyword>
<protein>
    <submittedName>
        <fullName evidence="1">Uncharacterized protein</fullName>
    </submittedName>
</protein>
<organism evidence="1 2">
    <name type="scientific">Orbilia blumenaviensis</name>
    <dbReference type="NCBI Taxonomy" id="1796055"/>
    <lineage>
        <taxon>Eukaryota</taxon>
        <taxon>Fungi</taxon>
        <taxon>Dikarya</taxon>
        <taxon>Ascomycota</taxon>
        <taxon>Pezizomycotina</taxon>
        <taxon>Orbiliomycetes</taxon>
        <taxon>Orbiliales</taxon>
        <taxon>Orbiliaceae</taxon>
        <taxon>Orbilia</taxon>
    </lineage>
</organism>
<proteinExistence type="predicted"/>
<dbReference type="AlphaFoldDB" id="A0AAV9UPE8"/>
<gene>
    <name evidence="1" type="ORF">TWF730_010505</name>
</gene>
<name>A0AAV9UPE8_9PEZI</name>